<evidence type="ECO:0000313" key="1">
    <source>
        <dbReference type="EMBL" id="CAJ2627697.1"/>
    </source>
</evidence>
<name>A0ACB0I6L2_TRIPR</name>
<sequence length="51" mass="5635">MVDVSFLLLDSFLLQDSRKVIEQSNFKQIFLKLVTQENTTVTDEGSTAGAG</sequence>
<protein>
    <submittedName>
        <fullName evidence="1">Uncharacterized protein</fullName>
    </submittedName>
</protein>
<proteinExistence type="predicted"/>
<gene>
    <name evidence="1" type="ORF">MILVUS5_LOCUS93</name>
</gene>
<organism evidence="1 2">
    <name type="scientific">Trifolium pratense</name>
    <name type="common">Red clover</name>
    <dbReference type="NCBI Taxonomy" id="57577"/>
    <lineage>
        <taxon>Eukaryota</taxon>
        <taxon>Viridiplantae</taxon>
        <taxon>Streptophyta</taxon>
        <taxon>Embryophyta</taxon>
        <taxon>Tracheophyta</taxon>
        <taxon>Spermatophyta</taxon>
        <taxon>Magnoliopsida</taxon>
        <taxon>eudicotyledons</taxon>
        <taxon>Gunneridae</taxon>
        <taxon>Pentapetalae</taxon>
        <taxon>rosids</taxon>
        <taxon>fabids</taxon>
        <taxon>Fabales</taxon>
        <taxon>Fabaceae</taxon>
        <taxon>Papilionoideae</taxon>
        <taxon>50 kb inversion clade</taxon>
        <taxon>NPAAA clade</taxon>
        <taxon>Hologalegina</taxon>
        <taxon>IRL clade</taxon>
        <taxon>Trifolieae</taxon>
        <taxon>Trifolium</taxon>
    </lineage>
</organism>
<keyword evidence="2" id="KW-1185">Reference proteome</keyword>
<dbReference type="EMBL" id="CASHSV030000001">
    <property type="protein sequence ID" value="CAJ2627697.1"/>
    <property type="molecule type" value="Genomic_DNA"/>
</dbReference>
<evidence type="ECO:0000313" key="2">
    <source>
        <dbReference type="Proteomes" id="UP001177021"/>
    </source>
</evidence>
<comment type="caution">
    <text evidence="1">The sequence shown here is derived from an EMBL/GenBank/DDBJ whole genome shotgun (WGS) entry which is preliminary data.</text>
</comment>
<accession>A0ACB0I6L2</accession>
<reference evidence="1" key="1">
    <citation type="submission" date="2023-10" db="EMBL/GenBank/DDBJ databases">
        <authorList>
            <person name="Rodriguez Cubillos JULIANA M."/>
            <person name="De Vega J."/>
        </authorList>
    </citation>
    <scope>NUCLEOTIDE SEQUENCE</scope>
</reference>
<dbReference type="Proteomes" id="UP001177021">
    <property type="component" value="Unassembled WGS sequence"/>
</dbReference>